<dbReference type="Pfam" id="PF13469">
    <property type="entry name" value="Sulfotransfer_3"/>
    <property type="match status" value="1"/>
</dbReference>
<dbReference type="Gene3D" id="3.40.50.300">
    <property type="entry name" value="P-loop containing nucleotide triphosphate hydrolases"/>
    <property type="match status" value="1"/>
</dbReference>
<sequence length="314" mass="36255">MIMKPIIITGCQRSGTTLLRTLLGNHPDLIEHPQEPQFILELYQRFGLQIADVKTAVSYLIHHPYLPSSINKDGLTQAFSDQTSLTLAEFIQRYLRCWAGDALLTKRPVIKDPAFIFHLDLIEKLFPEATVMHIIRDPRAAVASQIVRWPQLSTVECAMLWCNALQSAKKWSQSSQQPYIEVHYEQLLQQPSETLQMLCHKLDIPYQATMQNFTQETTVFKPNAEPEPRTLTAVDPSRLHGWQDHLTSFDIQLIEQCCQQEMAQWQYEPTSLPLPTLRFSLWKIGQHSKYYVKQIGKTVKSTVRQAGWRIGRRS</sequence>
<evidence type="ECO:0008006" key="3">
    <source>
        <dbReference type="Google" id="ProtNLM"/>
    </source>
</evidence>
<accession>A0A3B0UST1</accession>
<dbReference type="EMBL" id="UOEU01000498">
    <property type="protein sequence ID" value="VAW33978.1"/>
    <property type="molecule type" value="Genomic_DNA"/>
</dbReference>
<proteinExistence type="predicted"/>
<dbReference type="GO" id="GO:0008476">
    <property type="term" value="F:protein-tyrosine sulfotransferase activity"/>
    <property type="evidence" value="ECO:0007669"/>
    <property type="project" value="InterPro"/>
</dbReference>
<evidence type="ECO:0000256" key="1">
    <source>
        <dbReference type="ARBA" id="ARBA00022679"/>
    </source>
</evidence>
<organism evidence="2">
    <name type="scientific">hydrothermal vent metagenome</name>
    <dbReference type="NCBI Taxonomy" id="652676"/>
    <lineage>
        <taxon>unclassified sequences</taxon>
        <taxon>metagenomes</taxon>
        <taxon>ecological metagenomes</taxon>
    </lineage>
</organism>
<gene>
    <name evidence="2" type="ORF">MNBD_CHLOROFLEXI01-212</name>
</gene>
<dbReference type="PANTHER" id="PTHR12788">
    <property type="entry name" value="PROTEIN-TYROSINE SULFOTRANSFERASE 2"/>
    <property type="match status" value="1"/>
</dbReference>
<dbReference type="InterPro" id="IPR026634">
    <property type="entry name" value="TPST-like"/>
</dbReference>
<name>A0A3B0UST1_9ZZZZ</name>
<keyword evidence="1" id="KW-0808">Transferase</keyword>
<reference evidence="2" key="1">
    <citation type="submission" date="2018-06" db="EMBL/GenBank/DDBJ databases">
        <authorList>
            <person name="Zhirakovskaya E."/>
        </authorList>
    </citation>
    <scope>NUCLEOTIDE SEQUENCE</scope>
</reference>
<dbReference type="PANTHER" id="PTHR12788:SF10">
    <property type="entry name" value="PROTEIN-TYROSINE SULFOTRANSFERASE"/>
    <property type="match status" value="1"/>
</dbReference>
<protein>
    <recommendedName>
        <fullName evidence="3">Sulfotransferase</fullName>
    </recommendedName>
</protein>
<dbReference type="InterPro" id="IPR027417">
    <property type="entry name" value="P-loop_NTPase"/>
</dbReference>
<dbReference type="AlphaFoldDB" id="A0A3B0UST1"/>
<dbReference type="SUPFAM" id="SSF52540">
    <property type="entry name" value="P-loop containing nucleoside triphosphate hydrolases"/>
    <property type="match status" value="1"/>
</dbReference>
<dbReference type="GO" id="GO:0005794">
    <property type="term" value="C:Golgi apparatus"/>
    <property type="evidence" value="ECO:0007669"/>
    <property type="project" value="UniProtKB-ARBA"/>
</dbReference>
<evidence type="ECO:0000313" key="2">
    <source>
        <dbReference type="EMBL" id="VAW33978.1"/>
    </source>
</evidence>